<evidence type="ECO:0000313" key="4">
    <source>
        <dbReference type="Proteomes" id="UP000807342"/>
    </source>
</evidence>
<gene>
    <name evidence="3" type="ORF">P691DRAFT_765926</name>
</gene>
<evidence type="ECO:0000313" key="3">
    <source>
        <dbReference type="EMBL" id="KAF9441752.1"/>
    </source>
</evidence>
<proteinExistence type="inferred from homology"/>
<dbReference type="PROSITE" id="PS51532">
    <property type="entry name" value="PITH"/>
    <property type="match status" value="1"/>
</dbReference>
<comment type="caution">
    <text evidence="3">The sequence shown here is derived from an EMBL/GenBank/DDBJ whole genome shotgun (WGS) entry which is preliminary data.</text>
</comment>
<accession>A0A9P5X035</accession>
<dbReference type="EMBL" id="MU151796">
    <property type="protein sequence ID" value="KAF9441752.1"/>
    <property type="molecule type" value="Genomic_DNA"/>
</dbReference>
<dbReference type="Gene3D" id="2.60.120.470">
    <property type="entry name" value="PITH domain"/>
    <property type="match status" value="1"/>
</dbReference>
<feature type="domain" description="PITH" evidence="2">
    <location>
        <begin position="14"/>
        <end position="188"/>
    </location>
</feature>
<dbReference type="Pfam" id="PF06201">
    <property type="entry name" value="PITH"/>
    <property type="match status" value="1"/>
</dbReference>
<dbReference type="InterPro" id="IPR037047">
    <property type="entry name" value="PITH_dom_sf"/>
</dbReference>
<sequence>MSSTENSEANDTLAASLAGGDASNLFSVIDRDNVHGLNLAVPEHAKELIKPWSERESTEMYADSGVDDQIIIHVPFTENVRLRSIVLKLGRGELAPRHLRIFANHSTIIDFADAETTKSQLDISLLEGEAGIVEYPLRVAAFASVHSLSLFFNEAVGEDVTRVYYIGFKGDVRSSKQAINSMLDVPAPNTGDARLVDRLREGAAGQQTTAR</sequence>
<dbReference type="PANTHER" id="PTHR12175:SF1">
    <property type="entry name" value="PITH DOMAIN-CONTAINING PROTEIN 1"/>
    <property type="match status" value="1"/>
</dbReference>
<comment type="similarity">
    <text evidence="1">Belongs to the PITHD1 family.</text>
</comment>
<dbReference type="GO" id="GO:0005737">
    <property type="term" value="C:cytoplasm"/>
    <property type="evidence" value="ECO:0007669"/>
    <property type="project" value="UniProtKB-ARBA"/>
</dbReference>
<dbReference type="InterPro" id="IPR008979">
    <property type="entry name" value="Galactose-bd-like_sf"/>
</dbReference>
<dbReference type="InterPro" id="IPR010400">
    <property type="entry name" value="PITH_dom"/>
</dbReference>
<dbReference type="InterPro" id="IPR045099">
    <property type="entry name" value="PITH1-like"/>
</dbReference>
<dbReference type="Proteomes" id="UP000807342">
    <property type="component" value="Unassembled WGS sequence"/>
</dbReference>
<dbReference type="OrthoDB" id="2635at2759"/>
<keyword evidence="4" id="KW-1185">Reference proteome</keyword>
<dbReference type="PANTHER" id="PTHR12175">
    <property type="entry name" value="AD039 HT014 THIOREDOXIN FAMILY TRP26"/>
    <property type="match status" value="1"/>
</dbReference>
<name>A0A9P5X035_9AGAR</name>
<organism evidence="3 4">
    <name type="scientific">Macrolepiota fuliginosa MF-IS2</name>
    <dbReference type="NCBI Taxonomy" id="1400762"/>
    <lineage>
        <taxon>Eukaryota</taxon>
        <taxon>Fungi</taxon>
        <taxon>Dikarya</taxon>
        <taxon>Basidiomycota</taxon>
        <taxon>Agaricomycotina</taxon>
        <taxon>Agaricomycetes</taxon>
        <taxon>Agaricomycetidae</taxon>
        <taxon>Agaricales</taxon>
        <taxon>Agaricineae</taxon>
        <taxon>Agaricaceae</taxon>
        <taxon>Macrolepiota</taxon>
    </lineage>
</organism>
<dbReference type="SUPFAM" id="SSF49785">
    <property type="entry name" value="Galactose-binding domain-like"/>
    <property type="match status" value="1"/>
</dbReference>
<evidence type="ECO:0000259" key="2">
    <source>
        <dbReference type="PROSITE" id="PS51532"/>
    </source>
</evidence>
<evidence type="ECO:0000256" key="1">
    <source>
        <dbReference type="ARBA" id="ARBA00025788"/>
    </source>
</evidence>
<reference evidence="3" key="1">
    <citation type="submission" date="2020-11" db="EMBL/GenBank/DDBJ databases">
        <authorList>
            <consortium name="DOE Joint Genome Institute"/>
            <person name="Ahrendt S."/>
            <person name="Riley R."/>
            <person name="Andreopoulos W."/>
            <person name="Labutti K."/>
            <person name="Pangilinan J."/>
            <person name="Ruiz-Duenas F.J."/>
            <person name="Barrasa J.M."/>
            <person name="Sanchez-Garcia M."/>
            <person name="Camarero S."/>
            <person name="Miyauchi S."/>
            <person name="Serrano A."/>
            <person name="Linde D."/>
            <person name="Babiker R."/>
            <person name="Drula E."/>
            <person name="Ayuso-Fernandez I."/>
            <person name="Pacheco R."/>
            <person name="Padilla G."/>
            <person name="Ferreira P."/>
            <person name="Barriuso J."/>
            <person name="Kellner H."/>
            <person name="Castanera R."/>
            <person name="Alfaro M."/>
            <person name="Ramirez L."/>
            <person name="Pisabarro A.G."/>
            <person name="Kuo A."/>
            <person name="Tritt A."/>
            <person name="Lipzen A."/>
            <person name="He G."/>
            <person name="Yan M."/>
            <person name="Ng V."/>
            <person name="Cullen D."/>
            <person name="Martin F."/>
            <person name="Rosso M.-N."/>
            <person name="Henrissat B."/>
            <person name="Hibbett D."/>
            <person name="Martinez A.T."/>
            <person name="Grigoriev I.V."/>
        </authorList>
    </citation>
    <scope>NUCLEOTIDE SEQUENCE</scope>
    <source>
        <strain evidence="3">MF-IS2</strain>
    </source>
</reference>
<dbReference type="GO" id="GO:0005634">
    <property type="term" value="C:nucleus"/>
    <property type="evidence" value="ECO:0007669"/>
    <property type="project" value="TreeGrafter"/>
</dbReference>
<dbReference type="AlphaFoldDB" id="A0A9P5X035"/>
<protein>
    <submittedName>
        <fullName evidence="3">DUF1000-domain-containing protein</fullName>
    </submittedName>
</protein>